<sequence length="95" mass="9503">MGHHPSRVAVSALVFAAILGGCSAPSPAEVERLCAERARAAAAPSGAVGVELGSGGSSHVGIGLSVSHDYIVGRDPDDVYRSCMARSTAGAEVIE</sequence>
<evidence type="ECO:0008006" key="3">
    <source>
        <dbReference type="Google" id="ProtNLM"/>
    </source>
</evidence>
<proteinExistence type="predicted"/>
<dbReference type="PROSITE" id="PS51257">
    <property type="entry name" value="PROKAR_LIPOPROTEIN"/>
    <property type="match status" value="1"/>
</dbReference>
<dbReference type="AlphaFoldDB" id="A0A2W7ND90"/>
<evidence type="ECO:0000313" key="1">
    <source>
        <dbReference type="EMBL" id="PZX18361.1"/>
    </source>
</evidence>
<accession>A0A2W7ND90</accession>
<dbReference type="Proteomes" id="UP000248916">
    <property type="component" value="Unassembled WGS sequence"/>
</dbReference>
<reference evidence="1 2" key="1">
    <citation type="submission" date="2018-06" db="EMBL/GenBank/DDBJ databases">
        <title>Genomic Encyclopedia of Archaeal and Bacterial Type Strains, Phase II (KMG-II): from individual species to whole genera.</title>
        <authorList>
            <person name="Goeker M."/>
        </authorList>
    </citation>
    <scope>NUCLEOTIDE SEQUENCE [LARGE SCALE GENOMIC DNA]</scope>
    <source>
        <strain evidence="1 2">DSM 22009</strain>
    </source>
</reference>
<dbReference type="RefSeq" id="WP_234822492.1">
    <property type="nucleotide sequence ID" value="NZ_QKZL01000003.1"/>
</dbReference>
<dbReference type="EMBL" id="QKZL01000003">
    <property type="protein sequence ID" value="PZX18361.1"/>
    <property type="molecule type" value="Genomic_DNA"/>
</dbReference>
<keyword evidence="2" id="KW-1185">Reference proteome</keyword>
<gene>
    <name evidence="1" type="ORF">LX81_00991</name>
</gene>
<organism evidence="1 2">
    <name type="scientific">Palleronia aestuarii</name>
    <dbReference type="NCBI Taxonomy" id="568105"/>
    <lineage>
        <taxon>Bacteria</taxon>
        <taxon>Pseudomonadati</taxon>
        <taxon>Pseudomonadota</taxon>
        <taxon>Alphaproteobacteria</taxon>
        <taxon>Rhodobacterales</taxon>
        <taxon>Roseobacteraceae</taxon>
        <taxon>Palleronia</taxon>
    </lineage>
</organism>
<protein>
    <recommendedName>
        <fullName evidence="3">Lipoprotein</fullName>
    </recommendedName>
</protein>
<name>A0A2W7ND90_9RHOB</name>
<evidence type="ECO:0000313" key="2">
    <source>
        <dbReference type="Proteomes" id="UP000248916"/>
    </source>
</evidence>
<comment type="caution">
    <text evidence="1">The sequence shown here is derived from an EMBL/GenBank/DDBJ whole genome shotgun (WGS) entry which is preliminary data.</text>
</comment>